<keyword evidence="2" id="KW-0472">Membrane</keyword>
<comment type="caution">
    <text evidence="4">The sequence shown here is derived from an EMBL/GenBank/DDBJ whole genome shotgun (WGS) entry which is preliminary data.</text>
</comment>
<feature type="region of interest" description="Disordered" evidence="1">
    <location>
        <begin position="261"/>
        <end position="349"/>
    </location>
</feature>
<dbReference type="PROSITE" id="PS51272">
    <property type="entry name" value="SLH"/>
    <property type="match status" value="1"/>
</dbReference>
<proteinExistence type="predicted"/>
<evidence type="ECO:0000256" key="1">
    <source>
        <dbReference type="SAM" id="MobiDB-lite"/>
    </source>
</evidence>
<name>A0ABS5QL89_9BACT</name>
<evidence type="ECO:0000256" key="2">
    <source>
        <dbReference type="SAM" id="Phobius"/>
    </source>
</evidence>
<keyword evidence="5" id="KW-1185">Reference proteome</keyword>
<dbReference type="InterPro" id="IPR001119">
    <property type="entry name" value="SLH_dom"/>
</dbReference>
<feature type="compositionally biased region" description="Acidic residues" evidence="1">
    <location>
        <begin position="283"/>
        <end position="308"/>
    </location>
</feature>
<dbReference type="RefSeq" id="WP_213348614.1">
    <property type="nucleotide sequence ID" value="NZ_JAEDAM010000014.1"/>
</dbReference>
<organism evidence="4 5">
    <name type="scientific">Candidatus Vampirococcus lugosii</name>
    <dbReference type="NCBI Taxonomy" id="2789015"/>
    <lineage>
        <taxon>Bacteria</taxon>
        <taxon>Candidatus Absconditibacteriota</taxon>
        <taxon>Vampirococcus</taxon>
    </lineage>
</organism>
<gene>
    <name evidence="4" type="ORF">VAMP_23n179</name>
</gene>
<dbReference type="EMBL" id="JAEDAM010000014">
    <property type="protein sequence ID" value="MBS8121764.1"/>
    <property type="molecule type" value="Genomic_DNA"/>
</dbReference>
<dbReference type="Proteomes" id="UP000680365">
    <property type="component" value="Unassembled WGS sequence"/>
</dbReference>
<feature type="transmembrane region" description="Helical" evidence="2">
    <location>
        <begin position="14"/>
        <end position="37"/>
    </location>
</feature>
<feature type="domain" description="SLH" evidence="3">
    <location>
        <begin position="505"/>
        <end position="567"/>
    </location>
</feature>
<protein>
    <recommendedName>
        <fullName evidence="3">SLH domain-containing protein</fullName>
    </recommendedName>
</protein>
<feature type="compositionally biased region" description="Polar residues" evidence="1">
    <location>
        <begin position="316"/>
        <end position="325"/>
    </location>
</feature>
<evidence type="ECO:0000259" key="3">
    <source>
        <dbReference type="PROSITE" id="PS51272"/>
    </source>
</evidence>
<reference evidence="4 5" key="1">
    <citation type="journal article" date="2021" name="Nat. Commun.">
        <title>Reductive evolution and unique predatory mode in the CPR bacterium Vampirococcus lugosii.</title>
        <authorList>
            <person name="Moreira D."/>
            <person name="Zivanovic Y."/>
            <person name="Lopez-Archilla A.I."/>
            <person name="Iniesto M."/>
            <person name="Lopez-Garcia P."/>
        </authorList>
    </citation>
    <scope>NUCLEOTIDE SEQUENCE [LARGE SCALE GENOMIC DNA]</scope>
    <source>
        <strain evidence="4">Chiprana</strain>
    </source>
</reference>
<accession>A0ABS5QL89</accession>
<evidence type="ECO:0000313" key="5">
    <source>
        <dbReference type="Proteomes" id="UP000680365"/>
    </source>
</evidence>
<sequence length="613" mass="66876">MNKGFIYKGIVEKIFATGLILIALYITGAVSVFGEFWRAIPGNPFVALNDGTDGEFKYGYGYGALGWGNGYGYGYGYGNDAGYYIGNKEFLDASNLGSVSIVEGGDITNTAKITMKADVVISTGNIKVTLPEGLEITDSDGNSFDATSIATDVLNELSVGLDSNENKEGALKFGVSGIKLNFSKPVKIEIPVPGINTNSIKVKVKHANSTAYSTSALTNSASVNCTNGTPDSNASDNANISNEIATIYTCSASEFVAYTTSSRGGGGGGAIWETPDGNNNQDDGNEEIDQNEDDDQENDSDENVDGNDGETGGNSGNVDGNTNIDGNDGETDISDETKQEIDSVETNSESMTVNQTDIIIEIPVFQNANTQSVIDSLNSVIIKEILERKISGKDLENLVNNYNKFLSVVKLIKEGNADSIIKQAGKRYLSNITSILYSYEKIITSYELQDEEFELALAFLKRYGLTKYNSVDEFRPFDELTRQESAKFFAGFGGEVLGLESTNNNCSFNDISNADYTLVPKILSVCAMGIMKGFENEFSPFDNITRAESFTVLVRAILGEKLDENVNPRWDNYFKIAQELNLTIENNTWEQDRSITRYEMSLIIYRAWLKLNN</sequence>
<dbReference type="Pfam" id="PF00395">
    <property type="entry name" value="SLH"/>
    <property type="match status" value="1"/>
</dbReference>
<evidence type="ECO:0000313" key="4">
    <source>
        <dbReference type="EMBL" id="MBS8121764.1"/>
    </source>
</evidence>
<keyword evidence="2" id="KW-0812">Transmembrane</keyword>
<keyword evidence="2" id="KW-1133">Transmembrane helix</keyword>